<dbReference type="Proteomes" id="UP000321805">
    <property type="component" value="Chromosome"/>
</dbReference>
<keyword evidence="4" id="KW-0813">Transport</keyword>
<evidence type="ECO:0000256" key="6">
    <source>
        <dbReference type="ARBA" id="ARBA00022500"/>
    </source>
</evidence>
<keyword evidence="6" id="KW-0145">Chemotaxis</keyword>
<accession>A0A5B8U1M5</accession>
<evidence type="ECO:0000256" key="4">
    <source>
        <dbReference type="ARBA" id="ARBA00022448"/>
    </source>
</evidence>
<dbReference type="Pfam" id="PF02050">
    <property type="entry name" value="FliJ"/>
    <property type="match status" value="1"/>
</dbReference>
<evidence type="ECO:0000256" key="8">
    <source>
        <dbReference type="ARBA" id="ARBA00022927"/>
    </source>
</evidence>
<dbReference type="InterPro" id="IPR053716">
    <property type="entry name" value="Flag_assembly_chemotaxis_eff"/>
</dbReference>
<evidence type="ECO:0000256" key="3">
    <source>
        <dbReference type="ARBA" id="ARBA00020392"/>
    </source>
</evidence>
<keyword evidence="5" id="KW-1003">Cell membrane</keyword>
<keyword evidence="13" id="KW-1185">Reference proteome</keyword>
<dbReference type="GO" id="GO:0009288">
    <property type="term" value="C:bacterial-type flagellum"/>
    <property type="evidence" value="ECO:0007669"/>
    <property type="project" value="InterPro"/>
</dbReference>
<dbReference type="OrthoDB" id="5243522at2"/>
<dbReference type="GO" id="GO:0071973">
    <property type="term" value="P:bacterial-type flagellum-dependent cell motility"/>
    <property type="evidence" value="ECO:0007669"/>
    <property type="project" value="InterPro"/>
</dbReference>
<dbReference type="InterPro" id="IPR012823">
    <property type="entry name" value="Flagell_FliJ"/>
</dbReference>
<evidence type="ECO:0000256" key="7">
    <source>
        <dbReference type="ARBA" id="ARBA00022795"/>
    </source>
</evidence>
<keyword evidence="12" id="KW-0282">Flagellum</keyword>
<keyword evidence="8" id="KW-0653">Protein transport</keyword>
<comment type="subcellular location">
    <subcellularLocation>
        <location evidence="1">Cell membrane</location>
        <topology evidence="1">Peripheral membrane protein</topology>
        <orientation evidence="1">Cytoplasmic side</orientation>
    </subcellularLocation>
</comment>
<dbReference type="AlphaFoldDB" id="A0A5B8U1M5"/>
<dbReference type="GO" id="GO:0006935">
    <property type="term" value="P:chemotaxis"/>
    <property type="evidence" value="ECO:0007669"/>
    <property type="project" value="UniProtKB-KW"/>
</dbReference>
<evidence type="ECO:0000256" key="11">
    <source>
        <dbReference type="SAM" id="MobiDB-lite"/>
    </source>
</evidence>
<dbReference type="RefSeq" id="WP_146916523.1">
    <property type="nucleotide sequence ID" value="NZ_CP042430.1"/>
</dbReference>
<feature type="region of interest" description="Disordered" evidence="11">
    <location>
        <begin position="117"/>
        <end position="137"/>
    </location>
</feature>
<dbReference type="GO" id="GO:0015031">
    <property type="term" value="P:protein transport"/>
    <property type="evidence" value="ECO:0007669"/>
    <property type="project" value="UniProtKB-KW"/>
</dbReference>
<keyword evidence="7" id="KW-1005">Bacterial flagellum biogenesis</keyword>
<evidence type="ECO:0000256" key="1">
    <source>
        <dbReference type="ARBA" id="ARBA00004413"/>
    </source>
</evidence>
<dbReference type="KEGG" id="bsol:FSW04_04050"/>
<gene>
    <name evidence="12" type="primary">fliJ</name>
    <name evidence="12" type="ORF">FSW04_04050</name>
</gene>
<keyword evidence="9" id="KW-0472">Membrane</keyword>
<dbReference type="GO" id="GO:0005886">
    <property type="term" value="C:plasma membrane"/>
    <property type="evidence" value="ECO:0007669"/>
    <property type="project" value="UniProtKB-SubCell"/>
</dbReference>
<dbReference type="GO" id="GO:0044781">
    <property type="term" value="P:bacterial-type flagellum organization"/>
    <property type="evidence" value="ECO:0007669"/>
    <property type="project" value="UniProtKB-KW"/>
</dbReference>
<proteinExistence type="inferred from homology"/>
<keyword evidence="12" id="KW-0969">Cilium</keyword>
<evidence type="ECO:0000256" key="5">
    <source>
        <dbReference type="ARBA" id="ARBA00022475"/>
    </source>
</evidence>
<feature type="compositionally biased region" description="Basic and acidic residues" evidence="11">
    <location>
        <begin position="117"/>
        <end position="134"/>
    </location>
</feature>
<organism evidence="12 13">
    <name type="scientific">Baekduia soli</name>
    <dbReference type="NCBI Taxonomy" id="496014"/>
    <lineage>
        <taxon>Bacteria</taxon>
        <taxon>Bacillati</taxon>
        <taxon>Actinomycetota</taxon>
        <taxon>Thermoleophilia</taxon>
        <taxon>Solirubrobacterales</taxon>
        <taxon>Baekduiaceae</taxon>
        <taxon>Baekduia</taxon>
    </lineage>
</organism>
<reference evidence="12 13" key="1">
    <citation type="journal article" date="2018" name="J. Microbiol.">
        <title>Baekduia soli gen. nov., sp. nov., a novel bacterium isolated from the soil of Baekdu Mountain and proposal of a novel family name, Baekduiaceae fam. nov.</title>
        <authorList>
            <person name="An D.S."/>
            <person name="Siddiqi M.Z."/>
            <person name="Kim K.H."/>
            <person name="Yu H.S."/>
            <person name="Im W.T."/>
        </authorList>
    </citation>
    <scope>NUCLEOTIDE SEQUENCE [LARGE SCALE GENOMIC DNA]</scope>
    <source>
        <strain evidence="12 13">BR7-21</strain>
    </source>
</reference>
<protein>
    <recommendedName>
        <fullName evidence="3">Flagellar FliJ protein</fullName>
    </recommendedName>
</protein>
<dbReference type="Gene3D" id="1.10.287.1700">
    <property type="match status" value="1"/>
</dbReference>
<evidence type="ECO:0000313" key="13">
    <source>
        <dbReference type="Proteomes" id="UP000321805"/>
    </source>
</evidence>
<comment type="similarity">
    <text evidence="2">Belongs to the FliJ family.</text>
</comment>
<keyword evidence="10" id="KW-1006">Bacterial flagellum protein export</keyword>
<name>A0A5B8U1M5_9ACTN</name>
<evidence type="ECO:0000256" key="10">
    <source>
        <dbReference type="ARBA" id="ARBA00023225"/>
    </source>
</evidence>
<evidence type="ECO:0000313" key="12">
    <source>
        <dbReference type="EMBL" id="QEC46840.1"/>
    </source>
</evidence>
<evidence type="ECO:0000256" key="9">
    <source>
        <dbReference type="ARBA" id="ARBA00023136"/>
    </source>
</evidence>
<sequence>METPFRFGLERVREIRAHDEQQAKERFAASLNERLRAEAVLRAAQERLDDARGPGAPAAPVAVSGQTLLARQAWVDRLQRSREDAQRRLQGTDEDLRRVRVELTDASRRREVLDKLKERQREAHRQAAERRESAALDEMALAVHSRRRAAA</sequence>
<dbReference type="NCBIfam" id="TIGR02473">
    <property type="entry name" value="flagell_FliJ"/>
    <property type="match status" value="1"/>
</dbReference>
<keyword evidence="12" id="KW-0966">Cell projection</keyword>
<evidence type="ECO:0000256" key="2">
    <source>
        <dbReference type="ARBA" id="ARBA00010004"/>
    </source>
</evidence>
<dbReference type="EMBL" id="CP042430">
    <property type="protein sequence ID" value="QEC46840.1"/>
    <property type="molecule type" value="Genomic_DNA"/>
</dbReference>